<sequence>MQKSTGPVPSPPSRVSAAIEGLCAAVPRNSEVTVSPMEPPYEADPVGTAGPSSVGGPRGGARATQSYGRGRDGVQLV</sequence>
<gene>
    <name evidence="2" type="ORF">GCM10022207_17270</name>
</gene>
<evidence type="ECO:0000313" key="2">
    <source>
        <dbReference type="EMBL" id="GAA3854588.1"/>
    </source>
</evidence>
<keyword evidence="3" id="KW-1185">Reference proteome</keyword>
<protein>
    <submittedName>
        <fullName evidence="2">Uncharacterized protein</fullName>
    </submittedName>
</protein>
<proteinExistence type="predicted"/>
<accession>A0ABP7JTQ0</accession>
<reference evidence="3" key="1">
    <citation type="journal article" date="2019" name="Int. J. Syst. Evol. Microbiol.">
        <title>The Global Catalogue of Microorganisms (GCM) 10K type strain sequencing project: providing services to taxonomists for standard genome sequencing and annotation.</title>
        <authorList>
            <consortium name="The Broad Institute Genomics Platform"/>
            <consortium name="The Broad Institute Genome Sequencing Center for Infectious Disease"/>
            <person name="Wu L."/>
            <person name="Ma J."/>
        </authorList>
    </citation>
    <scope>NUCLEOTIDE SEQUENCE [LARGE SCALE GENOMIC DNA]</scope>
    <source>
        <strain evidence="3">JCM 16578</strain>
    </source>
</reference>
<name>A0ABP7JTQ0_9ACTN</name>
<feature type="region of interest" description="Disordered" evidence="1">
    <location>
        <begin position="31"/>
        <end position="77"/>
    </location>
</feature>
<dbReference type="EMBL" id="BAAAZA010000004">
    <property type="protein sequence ID" value="GAA3854588.1"/>
    <property type="molecule type" value="Genomic_DNA"/>
</dbReference>
<evidence type="ECO:0000256" key="1">
    <source>
        <dbReference type="SAM" id="MobiDB-lite"/>
    </source>
</evidence>
<evidence type="ECO:0000313" key="3">
    <source>
        <dbReference type="Proteomes" id="UP001501563"/>
    </source>
</evidence>
<dbReference type="Proteomes" id="UP001501563">
    <property type="component" value="Unassembled WGS sequence"/>
</dbReference>
<organism evidence="2 3">
    <name type="scientific">Streptomyces lannensis</name>
    <dbReference type="NCBI Taxonomy" id="766498"/>
    <lineage>
        <taxon>Bacteria</taxon>
        <taxon>Bacillati</taxon>
        <taxon>Actinomycetota</taxon>
        <taxon>Actinomycetes</taxon>
        <taxon>Kitasatosporales</taxon>
        <taxon>Streptomycetaceae</taxon>
        <taxon>Streptomyces</taxon>
    </lineage>
</organism>
<comment type="caution">
    <text evidence="2">The sequence shown here is derived from an EMBL/GenBank/DDBJ whole genome shotgun (WGS) entry which is preliminary data.</text>
</comment>